<organism evidence="3 4">
    <name type="scientific">Metabacillus endolithicus</name>
    <dbReference type="NCBI Taxonomy" id="1535204"/>
    <lineage>
        <taxon>Bacteria</taxon>
        <taxon>Bacillati</taxon>
        <taxon>Bacillota</taxon>
        <taxon>Bacilli</taxon>
        <taxon>Bacillales</taxon>
        <taxon>Bacillaceae</taxon>
        <taxon>Metabacillus</taxon>
    </lineage>
</organism>
<evidence type="ECO:0000256" key="1">
    <source>
        <dbReference type="ARBA" id="ARBA00023235"/>
    </source>
</evidence>
<name>A0ABW5C0Y8_9BACI</name>
<comment type="caution">
    <text evidence="3">The sequence shown here is derived from an EMBL/GenBank/DDBJ whole genome shotgun (WGS) entry which is preliminary data.</text>
</comment>
<dbReference type="Gene3D" id="3.20.20.150">
    <property type="entry name" value="Divalent-metal-dependent TIM barrel enzymes"/>
    <property type="match status" value="1"/>
</dbReference>
<dbReference type="EMBL" id="JBHUIK010000004">
    <property type="protein sequence ID" value="MFD2215521.1"/>
    <property type="molecule type" value="Genomic_DNA"/>
</dbReference>
<dbReference type="Pfam" id="PF01261">
    <property type="entry name" value="AP_endonuc_2"/>
    <property type="match status" value="1"/>
</dbReference>
<evidence type="ECO:0000313" key="3">
    <source>
        <dbReference type="EMBL" id="MFD2215521.1"/>
    </source>
</evidence>
<evidence type="ECO:0000259" key="2">
    <source>
        <dbReference type="Pfam" id="PF01261"/>
    </source>
</evidence>
<protein>
    <submittedName>
        <fullName evidence="3">TIM barrel protein</fullName>
    </submittedName>
</protein>
<accession>A0ABW5C0Y8</accession>
<dbReference type="InterPro" id="IPR050417">
    <property type="entry name" value="Sugar_Epim/Isomerase"/>
</dbReference>
<gene>
    <name evidence="3" type="ORF">ACFSKK_17665</name>
</gene>
<dbReference type="PANTHER" id="PTHR43489">
    <property type="entry name" value="ISOMERASE"/>
    <property type="match status" value="1"/>
</dbReference>
<evidence type="ECO:0000313" key="4">
    <source>
        <dbReference type="Proteomes" id="UP001597318"/>
    </source>
</evidence>
<feature type="domain" description="Xylose isomerase-like TIM barrel" evidence="2">
    <location>
        <begin position="27"/>
        <end position="264"/>
    </location>
</feature>
<dbReference type="SUPFAM" id="SSF51658">
    <property type="entry name" value="Xylose isomerase-like"/>
    <property type="match status" value="1"/>
</dbReference>
<dbReference type="RefSeq" id="WP_247340206.1">
    <property type="nucleotide sequence ID" value="NZ_CP095550.1"/>
</dbReference>
<reference evidence="4" key="1">
    <citation type="journal article" date="2019" name="Int. J. Syst. Evol. Microbiol.">
        <title>The Global Catalogue of Microorganisms (GCM) 10K type strain sequencing project: providing services to taxonomists for standard genome sequencing and annotation.</title>
        <authorList>
            <consortium name="The Broad Institute Genomics Platform"/>
            <consortium name="The Broad Institute Genome Sequencing Center for Infectious Disease"/>
            <person name="Wu L."/>
            <person name="Ma J."/>
        </authorList>
    </citation>
    <scope>NUCLEOTIDE SEQUENCE [LARGE SCALE GENOMIC DNA]</scope>
    <source>
        <strain evidence="4">CGMCC 1.15474</strain>
    </source>
</reference>
<proteinExistence type="predicted"/>
<keyword evidence="1" id="KW-0413">Isomerase</keyword>
<dbReference type="Proteomes" id="UP001597318">
    <property type="component" value="Unassembled WGS sequence"/>
</dbReference>
<sequence>MKLAYPFGTKETMAPLLGYRGDEEEVFKLLKELGYSAVELFIRNPRLIDSSQFERSVIKTGIEIAGIGTGPVVSDDKLTFTDEEKVIRKEAVNRTKEIIEFASHFGKQVFVGKLRGNINKNNPDQSWKWMCESLEQICEHAEKYQVNVALEPQNSDVINNLNRTQEALRFVKDLNLPNLSLMLDVYHMNFEDQSISNNFFNAKDHFIHIHIADSNRQAPGNDKMNFKEIINTLRAINYSNYITLEISQGTSSYREAKASIEYLKTVGV</sequence>
<dbReference type="InterPro" id="IPR013022">
    <property type="entry name" value="Xyl_isomerase-like_TIM-brl"/>
</dbReference>
<dbReference type="PANTHER" id="PTHR43489:SF7">
    <property type="entry name" value="3-DEHYDRO-D-GULOSIDE 4-EPIMERASE-RELATED"/>
    <property type="match status" value="1"/>
</dbReference>
<keyword evidence="4" id="KW-1185">Reference proteome</keyword>
<dbReference type="InterPro" id="IPR036237">
    <property type="entry name" value="Xyl_isomerase-like_sf"/>
</dbReference>